<protein>
    <submittedName>
        <fullName evidence="1">Uncharacterized protein</fullName>
    </submittedName>
</protein>
<dbReference type="EMBL" id="JAVGVR010000002">
    <property type="protein sequence ID" value="MDQ6600828.1"/>
    <property type="molecule type" value="Genomic_DNA"/>
</dbReference>
<name>A0AA90TWL1_9BACI</name>
<dbReference type="Proteomes" id="UP001178888">
    <property type="component" value="Unassembled WGS sequence"/>
</dbReference>
<evidence type="ECO:0000313" key="1">
    <source>
        <dbReference type="EMBL" id="MDQ6600828.1"/>
    </source>
</evidence>
<proteinExistence type="predicted"/>
<dbReference type="RefSeq" id="WP_308914461.1">
    <property type="nucleotide sequence ID" value="NZ_JAVGVR010000002.1"/>
</dbReference>
<reference evidence="1" key="1">
    <citation type="submission" date="2023-08" db="EMBL/GenBank/DDBJ databases">
        <title>Nitrogen cycling bacteria in agricultural field soils.</title>
        <authorList>
            <person name="Jang J."/>
        </authorList>
    </citation>
    <scope>NUCLEOTIDE SEQUENCE</scope>
    <source>
        <strain evidence="1">PS3-36</strain>
    </source>
</reference>
<dbReference type="AlphaFoldDB" id="A0AA90TWL1"/>
<keyword evidence="2" id="KW-1185">Reference proteome</keyword>
<comment type="caution">
    <text evidence="1">The sequence shown here is derived from an EMBL/GenBank/DDBJ whole genome shotgun (WGS) entry which is preliminary data.</text>
</comment>
<sequence length="95" mass="11288">MEKIVWINGTYEEDNRIFDTDIQAEEWVDALLPDFGPYLISQINVGYATPDEKVINYLEYFLPKWASYNNLKISIHREKTIIDGKNIYKIWTQQV</sequence>
<evidence type="ECO:0000313" key="2">
    <source>
        <dbReference type="Proteomes" id="UP001178888"/>
    </source>
</evidence>
<accession>A0AA90TWL1</accession>
<gene>
    <name evidence="1" type="ORF">RCG21_31910</name>
</gene>
<organism evidence="1 2">
    <name type="scientific">Bacillus salipaludis</name>
    <dbReference type="NCBI Taxonomy" id="2547811"/>
    <lineage>
        <taxon>Bacteria</taxon>
        <taxon>Bacillati</taxon>
        <taxon>Bacillota</taxon>
        <taxon>Bacilli</taxon>
        <taxon>Bacillales</taxon>
        <taxon>Bacillaceae</taxon>
        <taxon>Bacillus</taxon>
    </lineage>
</organism>